<proteinExistence type="predicted"/>
<dbReference type="EMBL" id="KQ001806">
    <property type="protein sequence ID" value="KJP84757.1"/>
    <property type="molecule type" value="Genomic_DNA"/>
</dbReference>
<name>A0A0D9QD58_PLAFR</name>
<keyword evidence="2" id="KW-1185">Reference proteome</keyword>
<accession>A0A0D9QD58</accession>
<evidence type="ECO:0000313" key="2">
    <source>
        <dbReference type="Proteomes" id="UP000054561"/>
    </source>
</evidence>
<protein>
    <submittedName>
        <fullName evidence="1">Uncharacterized protein</fullName>
    </submittedName>
</protein>
<dbReference type="Proteomes" id="UP000054561">
    <property type="component" value="Unassembled WGS sequence"/>
</dbReference>
<dbReference type="RefSeq" id="XP_012338635.1">
    <property type="nucleotide sequence ID" value="XM_012483212.1"/>
</dbReference>
<gene>
    <name evidence="1" type="ORF">AK88_05610</name>
</gene>
<dbReference type="GeneID" id="24270924"/>
<dbReference type="VEuPathDB" id="PlasmoDB:AK88_05610"/>
<evidence type="ECO:0000313" key="1">
    <source>
        <dbReference type="EMBL" id="KJP84757.1"/>
    </source>
</evidence>
<reference evidence="1 2" key="1">
    <citation type="submission" date="2014-03" db="EMBL/GenBank/DDBJ databases">
        <title>The Genome Sequence of Plasmodium fragile nilgiri.</title>
        <authorList>
            <consortium name="The Broad Institute Genomics Platform"/>
            <consortium name="The Broad Institute Genome Sequencing Center for Infectious Disease"/>
            <person name="Neafsey D."/>
            <person name="Duraisingh M."/>
            <person name="Young S.K."/>
            <person name="Zeng Q."/>
            <person name="Gargeya S."/>
            <person name="Abouelleil A."/>
            <person name="Alvarado L."/>
            <person name="Chapman S.B."/>
            <person name="Gainer-Dewar J."/>
            <person name="Goldberg J."/>
            <person name="Griggs A."/>
            <person name="Gujja S."/>
            <person name="Hansen M."/>
            <person name="Howarth C."/>
            <person name="Imamovic A."/>
            <person name="Larimer J."/>
            <person name="Pearson M."/>
            <person name="Poon T.W."/>
            <person name="Priest M."/>
            <person name="Roberts A."/>
            <person name="Saif S."/>
            <person name="Shea T."/>
            <person name="Sykes S."/>
            <person name="Wortman J."/>
            <person name="Nusbaum C."/>
            <person name="Birren B."/>
        </authorList>
    </citation>
    <scope>NUCLEOTIDE SEQUENCE [LARGE SCALE GENOMIC DNA]</scope>
    <source>
        <strain evidence="2">nilgiri</strain>
    </source>
</reference>
<sequence>MVCRNTHNVLQRYGEEDSFKHLSDKHKVAGVQIGIATNVRTTKIITDTQEVLEKWSKKKKQIGNKTSAEREAYKKSICMNVPVRKKKLFIAKIMDAYLGFGGRRITSSTLSIDLYLIRRLLQLERISNISYINVRNCNNL</sequence>
<organism evidence="1 2">
    <name type="scientific">Plasmodium fragile</name>
    <dbReference type="NCBI Taxonomy" id="5857"/>
    <lineage>
        <taxon>Eukaryota</taxon>
        <taxon>Sar</taxon>
        <taxon>Alveolata</taxon>
        <taxon>Apicomplexa</taxon>
        <taxon>Aconoidasida</taxon>
        <taxon>Haemosporida</taxon>
        <taxon>Plasmodiidae</taxon>
        <taxon>Plasmodium</taxon>
        <taxon>Plasmodium (Plasmodium)</taxon>
    </lineage>
</organism>
<dbReference type="AlphaFoldDB" id="A0A0D9QD58"/>